<name>A0A2S9XUT4_9BACT</name>
<dbReference type="PROSITE" id="PS51257">
    <property type="entry name" value="PROKAR_LIPOPROTEIN"/>
    <property type="match status" value="1"/>
</dbReference>
<sequence>MQRHHLFTLTALFGLTLSLAACSMTDDANPDSPDERAAIVLDGASYEIVTTAELSKEQVHAIAQFVEAQGEEVQQVKVEADDDDEATVLEVELWGSGLPGDELGAALVQEFGVLADAEISVVELGEGAPEAGGLHGIEPGDDAETIKHKVIDDLRAQGVEGEIEVTVTPTGDGHHEIQVEVNDEQPAP</sequence>
<comment type="caution">
    <text evidence="2">The sequence shown here is derived from an EMBL/GenBank/DDBJ whole genome shotgun (WGS) entry which is preliminary data.</text>
</comment>
<evidence type="ECO:0000313" key="2">
    <source>
        <dbReference type="EMBL" id="PRP96603.1"/>
    </source>
</evidence>
<accession>A0A2S9XUT4</accession>
<evidence type="ECO:0000313" key="3">
    <source>
        <dbReference type="Proteomes" id="UP000237968"/>
    </source>
</evidence>
<dbReference type="EMBL" id="PVNK01000165">
    <property type="protein sequence ID" value="PRP96603.1"/>
    <property type="molecule type" value="Genomic_DNA"/>
</dbReference>
<proteinExistence type="predicted"/>
<dbReference type="RefSeq" id="WP_106393011.1">
    <property type="nucleotide sequence ID" value="NZ_PVNK01000165.1"/>
</dbReference>
<gene>
    <name evidence="2" type="ORF">ENSA5_36790</name>
</gene>
<feature type="chain" id="PRO_5015547712" description="Lipoprotein" evidence="1">
    <location>
        <begin position="21"/>
        <end position="188"/>
    </location>
</feature>
<dbReference type="Proteomes" id="UP000237968">
    <property type="component" value="Unassembled WGS sequence"/>
</dbReference>
<evidence type="ECO:0008006" key="4">
    <source>
        <dbReference type="Google" id="ProtNLM"/>
    </source>
</evidence>
<organism evidence="2 3">
    <name type="scientific">Enhygromyxa salina</name>
    <dbReference type="NCBI Taxonomy" id="215803"/>
    <lineage>
        <taxon>Bacteria</taxon>
        <taxon>Pseudomonadati</taxon>
        <taxon>Myxococcota</taxon>
        <taxon>Polyangia</taxon>
        <taxon>Nannocystales</taxon>
        <taxon>Nannocystaceae</taxon>
        <taxon>Enhygromyxa</taxon>
    </lineage>
</organism>
<dbReference type="AlphaFoldDB" id="A0A2S9XUT4"/>
<keyword evidence="1" id="KW-0732">Signal</keyword>
<reference evidence="2 3" key="1">
    <citation type="submission" date="2018-03" db="EMBL/GenBank/DDBJ databases">
        <title>Draft Genome Sequences of the Obligatory Marine Myxobacteria Enhygromyxa salina SWB005.</title>
        <authorList>
            <person name="Poehlein A."/>
            <person name="Moghaddam J.A."/>
            <person name="Harms H."/>
            <person name="Alanjari M."/>
            <person name="Koenig G.M."/>
            <person name="Daniel R."/>
            <person name="Schaeberle T.F."/>
        </authorList>
    </citation>
    <scope>NUCLEOTIDE SEQUENCE [LARGE SCALE GENOMIC DNA]</scope>
    <source>
        <strain evidence="2 3">SWB005</strain>
    </source>
</reference>
<protein>
    <recommendedName>
        <fullName evidence="4">Lipoprotein</fullName>
    </recommendedName>
</protein>
<feature type="signal peptide" evidence="1">
    <location>
        <begin position="1"/>
        <end position="20"/>
    </location>
</feature>
<keyword evidence="3" id="KW-1185">Reference proteome</keyword>
<evidence type="ECO:0000256" key="1">
    <source>
        <dbReference type="SAM" id="SignalP"/>
    </source>
</evidence>
<dbReference type="OrthoDB" id="9841327at2"/>